<organism evidence="1 2">
    <name type="scientific">Candidatus Magnetobacterium bavaricum</name>
    <dbReference type="NCBI Taxonomy" id="29290"/>
    <lineage>
        <taxon>Bacteria</taxon>
        <taxon>Pseudomonadati</taxon>
        <taxon>Nitrospirota</taxon>
        <taxon>Thermodesulfovibrionia</taxon>
        <taxon>Thermodesulfovibrionales</taxon>
        <taxon>Candidatus Magnetobacteriaceae</taxon>
        <taxon>Candidatus Magnetobacterium</taxon>
    </lineage>
</organism>
<comment type="caution">
    <text evidence="1">The sequence shown here is derived from an EMBL/GenBank/DDBJ whole genome shotgun (WGS) entry which is preliminary data.</text>
</comment>
<dbReference type="Proteomes" id="UP000033423">
    <property type="component" value="Unassembled WGS sequence"/>
</dbReference>
<gene>
    <name evidence="1" type="ORF">MBAV_005803</name>
</gene>
<evidence type="ECO:0000313" key="2">
    <source>
        <dbReference type="Proteomes" id="UP000033423"/>
    </source>
</evidence>
<evidence type="ECO:0000313" key="1">
    <source>
        <dbReference type="EMBL" id="KJU82004.1"/>
    </source>
</evidence>
<sequence>MHCPSCIISVRVCPTSSPVSLSISPTAPCRLSVNLIAYLFTITEISTMSFSLDSRASDTSATAVWKSSSFLITNWAFLIPDVISLNV</sequence>
<keyword evidence="2" id="KW-1185">Reference proteome</keyword>
<protein>
    <submittedName>
        <fullName evidence="1">Uncharacterized protein</fullName>
    </submittedName>
</protein>
<dbReference type="EMBL" id="LACI01002448">
    <property type="protein sequence ID" value="KJU82004.1"/>
    <property type="molecule type" value="Genomic_DNA"/>
</dbReference>
<name>A0A0F3GJ66_9BACT</name>
<reference evidence="1 2" key="1">
    <citation type="submission" date="2015-02" db="EMBL/GenBank/DDBJ databases">
        <title>Single-cell genomics of uncultivated deep-branching MTB reveals a conserved set of magnetosome genes.</title>
        <authorList>
            <person name="Kolinko S."/>
            <person name="Richter M."/>
            <person name="Glockner F.O."/>
            <person name="Brachmann A."/>
            <person name="Schuler D."/>
        </authorList>
    </citation>
    <scope>NUCLEOTIDE SEQUENCE [LARGE SCALE GENOMIC DNA]</scope>
    <source>
        <strain evidence="1">TM-1</strain>
    </source>
</reference>
<proteinExistence type="predicted"/>
<accession>A0A0F3GJ66</accession>
<dbReference type="AlphaFoldDB" id="A0A0F3GJ66"/>